<gene>
    <name evidence="1" type="ORF">R1flu_006420</name>
</gene>
<accession>A0ABD1YWL8</accession>
<dbReference type="EMBL" id="JBHFFA010000003">
    <property type="protein sequence ID" value="KAL2634941.1"/>
    <property type="molecule type" value="Genomic_DNA"/>
</dbReference>
<protein>
    <submittedName>
        <fullName evidence="1">Uncharacterized protein</fullName>
    </submittedName>
</protein>
<organism evidence="1 2">
    <name type="scientific">Riccia fluitans</name>
    <dbReference type="NCBI Taxonomy" id="41844"/>
    <lineage>
        <taxon>Eukaryota</taxon>
        <taxon>Viridiplantae</taxon>
        <taxon>Streptophyta</taxon>
        <taxon>Embryophyta</taxon>
        <taxon>Marchantiophyta</taxon>
        <taxon>Marchantiopsida</taxon>
        <taxon>Marchantiidae</taxon>
        <taxon>Marchantiales</taxon>
        <taxon>Ricciaceae</taxon>
        <taxon>Riccia</taxon>
    </lineage>
</organism>
<reference evidence="1 2" key="1">
    <citation type="submission" date="2024-09" db="EMBL/GenBank/DDBJ databases">
        <title>Chromosome-scale assembly of Riccia fluitans.</title>
        <authorList>
            <person name="Paukszto L."/>
            <person name="Sawicki J."/>
            <person name="Karawczyk K."/>
            <person name="Piernik-Szablinska J."/>
            <person name="Szczecinska M."/>
            <person name="Mazdziarz M."/>
        </authorList>
    </citation>
    <scope>NUCLEOTIDE SEQUENCE [LARGE SCALE GENOMIC DNA]</scope>
    <source>
        <strain evidence="1">Rf_01</strain>
        <tissue evidence="1">Aerial parts of the thallus</tissue>
    </source>
</reference>
<comment type="caution">
    <text evidence="1">The sequence shown here is derived from an EMBL/GenBank/DDBJ whole genome shotgun (WGS) entry which is preliminary data.</text>
</comment>
<sequence length="72" mass="8076">MFRNKLRIGVSANDWRFGLTNVVRENGGHVCTSISCVNCCWIPVWMGFALLHRFSIGTVQLQFFDSLNSAGP</sequence>
<dbReference type="AlphaFoldDB" id="A0ABD1YWL8"/>
<evidence type="ECO:0000313" key="1">
    <source>
        <dbReference type="EMBL" id="KAL2634941.1"/>
    </source>
</evidence>
<keyword evidence="2" id="KW-1185">Reference proteome</keyword>
<dbReference type="Proteomes" id="UP001605036">
    <property type="component" value="Unassembled WGS sequence"/>
</dbReference>
<proteinExistence type="predicted"/>
<evidence type="ECO:0000313" key="2">
    <source>
        <dbReference type="Proteomes" id="UP001605036"/>
    </source>
</evidence>
<name>A0ABD1YWL8_9MARC</name>